<dbReference type="GO" id="GO:0008009">
    <property type="term" value="F:chemokine activity"/>
    <property type="evidence" value="ECO:0007669"/>
    <property type="project" value="InterPro"/>
</dbReference>
<evidence type="ECO:0000313" key="6">
    <source>
        <dbReference type="Proteomes" id="UP000011518"/>
    </source>
</evidence>
<dbReference type="GO" id="GO:0005615">
    <property type="term" value="C:extracellular space"/>
    <property type="evidence" value="ECO:0007669"/>
    <property type="project" value="UniProtKB-KW"/>
</dbReference>
<dbReference type="EMBL" id="KB320660">
    <property type="protein sequence ID" value="ELW66194.1"/>
    <property type="molecule type" value="Genomic_DNA"/>
</dbReference>
<feature type="signal peptide" evidence="3">
    <location>
        <begin position="1"/>
        <end position="23"/>
    </location>
</feature>
<dbReference type="Proteomes" id="UP000011518">
    <property type="component" value="Unassembled WGS sequence"/>
</dbReference>
<evidence type="ECO:0000256" key="1">
    <source>
        <dbReference type="ARBA" id="ARBA00022514"/>
    </source>
</evidence>
<name>L9KUP0_TUPCH</name>
<keyword evidence="2" id="KW-1015">Disulfide bond</keyword>
<dbReference type="InterPro" id="IPR036048">
    <property type="entry name" value="Interleukin_8-like_sf"/>
</dbReference>
<dbReference type="Gene3D" id="2.40.50.40">
    <property type="match status" value="1"/>
</dbReference>
<proteinExistence type="predicted"/>
<dbReference type="GO" id="GO:0006955">
    <property type="term" value="P:immune response"/>
    <property type="evidence" value="ECO:0007669"/>
    <property type="project" value="InterPro"/>
</dbReference>
<evidence type="ECO:0000259" key="4">
    <source>
        <dbReference type="SMART" id="SM00199"/>
    </source>
</evidence>
<organism evidence="5 6">
    <name type="scientific">Tupaia chinensis</name>
    <name type="common">Chinese tree shrew</name>
    <name type="synonym">Tupaia belangeri chinensis</name>
    <dbReference type="NCBI Taxonomy" id="246437"/>
    <lineage>
        <taxon>Eukaryota</taxon>
        <taxon>Metazoa</taxon>
        <taxon>Chordata</taxon>
        <taxon>Craniata</taxon>
        <taxon>Vertebrata</taxon>
        <taxon>Euteleostomi</taxon>
        <taxon>Mammalia</taxon>
        <taxon>Eutheria</taxon>
        <taxon>Euarchontoglires</taxon>
        <taxon>Scandentia</taxon>
        <taxon>Tupaiidae</taxon>
        <taxon>Tupaia</taxon>
    </lineage>
</organism>
<accession>L9KUP0</accession>
<evidence type="ECO:0000313" key="5">
    <source>
        <dbReference type="EMBL" id="ELW66194.1"/>
    </source>
</evidence>
<reference evidence="6" key="1">
    <citation type="submission" date="2012-07" db="EMBL/GenBank/DDBJ databases">
        <title>Genome of the Chinese tree shrew, a rising model animal genetically related to primates.</title>
        <authorList>
            <person name="Zhang G."/>
            <person name="Fan Y."/>
            <person name="Yao Y."/>
            <person name="Huang Z."/>
        </authorList>
    </citation>
    <scope>NUCLEOTIDE SEQUENCE [LARGE SCALE GENOMIC DNA]</scope>
</reference>
<keyword evidence="6" id="KW-1185">Reference proteome</keyword>
<keyword evidence="3" id="KW-0732">Signal</keyword>
<evidence type="ECO:0000256" key="2">
    <source>
        <dbReference type="ARBA" id="ARBA00023157"/>
    </source>
</evidence>
<feature type="chain" id="PRO_5003999827" evidence="3">
    <location>
        <begin position="24"/>
        <end position="87"/>
    </location>
</feature>
<dbReference type="InParanoid" id="L9KUP0"/>
<dbReference type="AlphaFoldDB" id="L9KUP0"/>
<dbReference type="Pfam" id="PF00048">
    <property type="entry name" value="IL8"/>
    <property type="match status" value="1"/>
</dbReference>
<dbReference type="STRING" id="246437.L9KUP0"/>
<dbReference type="SMART" id="SM00199">
    <property type="entry name" value="SCY"/>
    <property type="match status" value="1"/>
</dbReference>
<sequence length="87" mass="9458">MSPLKTLPLLTLILGASLHHVLAARGTNVGRECCLNFFSGAIPVKKVVTWLVTIQGRSICSDPEDKMVKKAIQHVQGRRKLPTAPLS</sequence>
<feature type="domain" description="Chemokine interleukin-8-like" evidence="4">
    <location>
        <begin position="30"/>
        <end position="75"/>
    </location>
</feature>
<gene>
    <name evidence="5" type="ORF">TREES_T100002935</name>
</gene>
<dbReference type="InterPro" id="IPR001811">
    <property type="entry name" value="Chemokine_IL8-like_dom"/>
</dbReference>
<evidence type="ECO:0000256" key="3">
    <source>
        <dbReference type="SAM" id="SignalP"/>
    </source>
</evidence>
<dbReference type="SUPFAM" id="SSF54117">
    <property type="entry name" value="Interleukin 8-like chemokines"/>
    <property type="match status" value="1"/>
</dbReference>
<reference evidence="6" key="2">
    <citation type="journal article" date="2013" name="Nat. Commun.">
        <title>Genome of the Chinese tree shrew.</title>
        <authorList>
            <person name="Fan Y."/>
            <person name="Huang Z.Y."/>
            <person name="Cao C.C."/>
            <person name="Chen C.S."/>
            <person name="Chen Y.X."/>
            <person name="Fan D.D."/>
            <person name="He J."/>
            <person name="Hou H.L."/>
            <person name="Hu L."/>
            <person name="Hu X.T."/>
            <person name="Jiang X.T."/>
            <person name="Lai R."/>
            <person name="Lang Y.S."/>
            <person name="Liang B."/>
            <person name="Liao S.G."/>
            <person name="Mu D."/>
            <person name="Ma Y.Y."/>
            <person name="Niu Y.Y."/>
            <person name="Sun X.Q."/>
            <person name="Xia J.Q."/>
            <person name="Xiao J."/>
            <person name="Xiong Z.Q."/>
            <person name="Xu L."/>
            <person name="Yang L."/>
            <person name="Zhang Y."/>
            <person name="Zhao W."/>
            <person name="Zhao X.D."/>
            <person name="Zheng Y.T."/>
            <person name="Zhou J.M."/>
            <person name="Zhu Y.B."/>
            <person name="Zhang G.J."/>
            <person name="Wang J."/>
            <person name="Yao Y.G."/>
        </authorList>
    </citation>
    <scope>NUCLEOTIDE SEQUENCE [LARGE SCALE GENOMIC DNA]</scope>
</reference>
<dbReference type="FunCoup" id="L9KUP0">
    <property type="interactions" value="518"/>
</dbReference>
<protein>
    <submittedName>
        <fullName evidence="5">C-C motif chemokine 17</fullName>
    </submittedName>
</protein>
<keyword evidence="1" id="KW-0202">Cytokine</keyword>